<feature type="compositionally biased region" description="Polar residues" evidence="1">
    <location>
        <begin position="1"/>
        <end position="11"/>
    </location>
</feature>
<dbReference type="Proteomes" id="UP001153365">
    <property type="component" value="Unassembled WGS sequence"/>
</dbReference>
<evidence type="ECO:0000313" key="2">
    <source>
        <dbReference type="EMBL" id="CAH7687105.1"/>
    </source>
</evidence>
<proteinExistence type="predicted"/>
<gene>
    <name evidence="2" type="ORF">PPACK8108_LOCUS21842</name>
</gene>
<accession>A0AAV0BLU6</accession>
<feature type="region of interest" description="Disordered" evidence="1">
    <location>
        <begin position="149"/>
        <end position="202"/>
    </location>
</feature>
<sequence length="591" mass="65837">MNSHLPYSPTTEDPIGIGPPPSLHSSLSPTLSTGHTSASGDWIPGHNEFTEKEISKGPMVRCNLDLKAFGYDHPLVKAPTPPYPSDGSSIGEFLTSLVPIYFRDHLLTFDIVAYNGRRSVMRCVGIPTGGVAIGPNAWTNHEGVVVDLPTGSQPKRQIASLPDKSVSEDSVSRGHGSKSSGFGQPTPLPGCGTSADAEGDTNPNYDLELSQVAEIPNWDLVSEPNFQATTASGALIWSRVKTTTTPPGSYSIKGKERHLKTLFKYQDFEESLDGNKIKERQTPLQDYEDIEADEDKVLILKSGLKYEGILKSCHIKDFDAAQDWPWSQGFDLTVNSSKPNRNVYLKCSQGAVNLSKGRSAKRTSTSRRTGCKYEVSGRLTFSVLSTHRRFDQKELEMIHNLSAAADTGAFLKDVYNAKTKLVRAQRSGRTPLEHLHYEVIWSNYLYDSKKDSNNNLTHLFFAHPESIRLAQIYHHVDDLFDLVNRKISVPRRTSIAGSTIDKRIMSQTSYETVTQGSPIKLRTDHEELMRYITQPLQRLVEKIDNPPKDGDYRNIEEDIKNTQAQKSAGLARWLKKPIFGYAIANHLKRPL</sequence>
<comment type="caution">
    <text evidence="2">The sequence shown here is derived from an EMBL/GenBank/DDBJ whole genome shotgun (WGS) entry which is preliminary data.</text>
</comment>
<keyword evidence="3" id="KW-1185">Reference proteome</keyword>
<dbReference type="AlphaFoldDB" id="A0AAV0BLU6"/>
<dbReference type="EMBL" id="CALTRL010005833">
    <property type="protein sequence ID" value="CAH7687105.1"/>
    <property type="molecule type" value="Genomic_DNA"/>
</dbReference>
<protein>
    <submittedName>
        <fullName evidence="2">Uncharacterized protein</fullName>
    </submittedName>
</protein>
<feature type="compositionally biased region" description="Low complexity" evidence="1">
    <location>
        <begin position="23"/>
        <end position="37"/>
    </location>
</feature>
<organism evidence="2 3">
    <name type="scientific">Phakopsora pachyrhizi</name>
    <name type="common">Asian soybean rust disease fungus</name>
    <dbReference type="NCBI Taxonomy" id="170000"/>
    <lineage>
        <taxon>Eukaryota</taxon>
        <taxon>Fungi</taxon>
        <taxon>Dikarya</taxon>
        <taxon>Basidiomycota</taxon>
        <taxon>Pucciniomycotina</taxon>
        <taxon>Pucciniomycetes</taxon>
        <taxon>Pucciniales</taxon>
        <taxon>Phakopsoraceae</taxon>
        <taxon>Phakopsora</taxon>
    </lineage>
</organism>
<feature type="region of interest" description="Disordered" evidence="1">
    <location>
        <begin position="1"/>
        <end position="44"/>
    </location>
</feature>
<name>A0AAV0BLU6_PHAPC</name>
<reference evidence="2" key="1">
    <citation type="submission" date="2022-06" db="EMBL/GenBank/DDBJ databases">
        <authorList>
            <consortium name="SYNGENTA / RWTH Aachen University"/>
        </authorList>
    </citation>
    <scope>NUCLEOTIDE SEQUENCE</scope>
</reference>
<evidence type="ECO:0000256" key="1">
    <source>
        <dbReference type="SAM" id="MobiDB-lite"/>
    </source>
</evidence>
<evidence type="ECO:0000313" key="3">
    <source>
        <dbReference type="Proteomes" id="UP001153365"/>
    </source>
</evidence>